<comment type="similarity">
    <text evidence="1">Belongs to the peptidase C48 family.</text>
</comment>
<feature type="domain" description="Ubiquitin-like protease family profile" evidence="4">
    <location>
        <begin position="27"/>
        <end position="98"/>
    </location>
</feature>
<dbReference type="Pfam" id="PF02902">
    <property type="entry name" value="Peptidase_C48"/>
    <property type="match status" value="1"/>
</dbReference>
<dbReference type="AlphaFoldDB" id="A0A915DF98"/>
<dbReference type="GO" id="GO:0008234">
    <property type="term" value="F:cysteine-type peptidase activity"/>
    <property type="evidence" value="ECO:0007669"/>
    <property type="project" value="InterPro"/>
</dbReference>
<reference evidence="6" key="1">
    <citation type="submission" date="2022-11" db="UniProtKB">
        <authorList>
            <consortium name="WormBaseParasite"/>
        </authorList>
    </citation>
    <scope>IDENTIFICATION</scope>
</reference>
<keyword evidence="3" id="KW-0378">Hydrolase</keyword>
<dbReference type="Proteomes" id="UP000887574">
    <property type="component" value="Unplaced"/>
</dbReference>
<proteinExistence type="inferred from homology"/>
<accession>A0A915DF98</accession>
<dbReference type="Gene3D" id="3.40.395.10">
    <property type="entry name" value="Adenoviral Proteinase, Chain A"/>
    <property type="match status" value="1"/>
</dbReference>
<evidence type="ECO:0000256" key="2">
    <source>
        <dbReference type="ARBA" id="ARBA00022670"/>
    </source>
</evidence>
<dbReference type="WBParaSite" id="jg1926">
    <property type="protein sequence ID" value="jg1926"/>
    <property type="gene ID" value="jg1926"/>
</dbReference>
<evidence type="ECO:0000256" key="3">
    <source>
        <dbReference type="ARBA" id="ARBA00022801"/>
    </source>
</evidence>
<evidence type="ECO:0000256" key="1">
    <source>
        <dbReference type="ARBA" id="ARBA00005234"/>
    </source>
</evidence>
<name>A0A915DF98_9BILA</name>
<dbReference type="SUPFAM" id="SSF54001">
    <property type="entry name" value="Cysteine proteinases"/>
    <property type="match status" value="1"/>
</dbReference>
<keyword evidence="5" id="KW-1185">Reference proteome</keyword>
<dbReference type="InterPro" id="IPR003653">
    <property type="entry name" value="Peptidase_C48_C"/>
</dbReference>
<evidence type="ECO:0000313" key="5">
    <source>
        <dbReference type="Proteomes" id="UP000887574"/>
    </source>
</evidence>
<evidence type="ECO:0000313" key="6">
    <source>
        <dbReference type="WBParaSite" id="jg1926"/>
    </source>
</evidence>
<evidence type="ECO:0000259" key="4">
    <source>
        <dbReference type="Pfam" id="PF02902"/>
    </source>
</evidence>
<keyword evidence="2" id="KW-0645">Protease</keyword>
<organism evidence="5 6">
    <name type="scientific">Ditylenchus dipsaci</name>
    <dbReference type="NCBI Taxonomy" id="166011"/>
    <lineage>
        <taxon>Eukaryota</taxon>
        <taxon>Metazoa</taxon>
        <taxon>Ecdysozoa</taxon>
        <taxon>Nematoda</taxon>
        <taxon>Chromadorea</taxon>
        <taxon>Rhabditida</taxon>
        <taxon>Tylenchina</taxon>
        <taxon>Tylenchomorpha</taxon>
        <taxon>Sphaerularioidea</taxon>
        <taxon>Anguinidae</taxon>
        <taxon>Anguininae</taxon>
        <taxon>Ditylenchus</taxon>
    </lineage>
</organism>
<dbReference type="InterPro" id="IPR038765">
    <property type="entry name" value="Papain-like_cys_pep_sf"/>
</dbReference>
<sequence length="110" mass="12856">MIAQTNKAAVNLLLRFTSWDGTDYNNLIKEFSQEYAVEYGYEALAPSNWIAFCPKDIPRQTNTFDCVFFICQYAECVCRGSLNFTEAQMDVIRNEMMRESFVERCNVEYL</sequence>
<protein>
    <submittedName>
        <fullName evidence="6">Ubiquitin-like protease family profile domain-containing protein</fullName>
    </submittedName>
</protein>
<dbReference type="GO" id="GO:0006508">
    <property type="term" value="P:proteolysis"/>
    <property type="evidence" value="ECO:0007669"/>
    <property type="project" value="UniProtKB-KW"/>
</dbReference>